<sequence>MLVYDKMLLLVASEKPEIDFVLDEYISYKAPLVLMWILILLSLGYYMATSKHALNKINSLNAKLLMSNRQVNELNAVLRSNLAEKTQKLYTRNNKLLIYADVISHEIKAPLARIMGLQYLVKNNGYKNKEELDDMLFRLSNEISELCAALSKAEREIELEEQNSETLTTPLTGSKYVA</sequence>
<dbReference type="InterPro" id="IPR036097">
    <property type="entry name" value="HisK_dim/P_sf"/>
</dbReference>
<keyword evidence="2" id="KW-0472">Membrane</keyword>
<organism evidence="3 4">
    <name type="scientific">Fulvivirga imtechensis AK7</name>
    <dbReference type="NCBI Taxonomy" id="1237149"/>
    <lineage>
        <taxon>Bacteria</taxon>
        <taxon>Pseudomonadati</taxon>
        <taxon>Bacteroidota</taxon>
        <taxon>Cytophagia</taxon>
        <taxon>Cytophagales</taxon>
        <taxon>Fulvivirgaceae</taxon>
        <taxon>Fulvivirga</taxon>
    </lineage>
</organism>
<name>L8JIK9_9BACT</name>
<evidence type="ECO:0000256" key="1">
    <source>
        <dbReference type="SAM" id="MobiDB-lite"/>
    </source>
</evidence>
<dbReference type="SUPFAM" id="SSF47384">
    <property type="entry name" value="Homodimeric domain of signal transducing histidine kinase"/>
    <property type="match status" value="1"/>
</dbReference>
<evidence type="ECO:0000256" key="2">
    <source>
        <dbReference type="SAM" id="Phobius"/>
    </source>
</evidence>
<keyword evidence="2" id="KW-1133">Transmembrane helix</keyword>
<dbReference type="GO" id="GO:0000155">
    <property type="term" value="F:phosphorelay sensor kinase activity"/>
    <property type="evidence" value="ECO:0007669"/>
    <property type="project" value="InterPro"/>
</dbReference>
<keyword evidence="2" id="KW-0812">Transmembrane</keyword>
<dbReference type="AlphaFoldDB" id="L8JIK9"/>
<evidence type="ECO:0000313" key="4">
    <source>
        <dbReference type="Proteomes" id="UP000011135"/>
    </source>
</evidence>
<reference evidence="3 4" key="1">
    <citation type="submission" date="2012-12" db="EMBL/GenBank/DDBJ databases">
        <title>Genome assembly of Fulvivirga imtechensis AK7.</title>
        <authorList>
            <person name="Nupur N."/>
            <person name="Khatri I."/>
            <person name="Kumar R."/>
            <person name="Subramanian S."/>
            <person name="Pinnaka A."/>
        </authorList>
    </citation>
    <scope>NUCLEOTIDE SEQUENCE [LARGE SCALE GENOMIC DNA]</scope>
    <source>
        <strain evidence="3 4">AK7</strain>
    </source>
</reference>
<comment type="caution">
    <text evidence="3">The sequence shown here is derived from an EMBL/GenBank/DDBJ whole genome shotgun (WGS) entry which is preliminary data.</text>
</comment>
<protein>
    <recommendedName>
        <fullName evidence="5">Signal transduction histidine kinase dimerisation/phosphoacceptor domain-containing protein</fullName>
    </recommendedName>
</protein>
<evidence type="ECO:0008006" key="5">
    <source>
        <dbReference type="Google" id="ProtNLM"/>
    </source>
</evidence>
<feature type="transmembrane region" description="Helical" evidence="2">
    <location>
        <begin position="30"/>
        <end position="48"/>
    </location>
</feature>
<gene>
    <name evidence="3" type="ORF">C900_05899</name>
</gene>
<accession>L8JIK9</accession>
<dbReference type="Proteomes" id="UP000011135">
    <property type="component" value="Unassembled WGS sequence"/>
</dbReference>
<feature type="region of interest" description="Disordered" evidence="1">
    <location>
        <begin position="159"/>
        <end position="178"/>
    </location>
</feature>
<evidence type="ECO:0000313" key="3">
    <source>
        <dbReference type="EMBL" id="ELR68716.1"/>
    </source>
</evidence>
<dbReference type="EMBL" id="AMZN01000095">
    <property type="protein sequence ID" value="ELR68716.1"/>
    <property type="molecule type" value="Genomic_DNA"/>
</dbReference>
<proteinExistence type="predicted"/>
<keyword evidence="4" id="KW-1185">Reference proteome</keyword>